<reference evidence="10 11" key="1">
    <citation type="journal article" date="2010" name="Cell">
        <title>The genome of Naegleria gruberi illuminates early eukaryotic versatility.</title>
        <authorList>
            <person name="Fritz-Laylin L.K."/>
            <person name="Prochnik S.E."/>
            <person name="Ginger M.L."/>
            <person name="Dacks J.B."/>
            <person name="Carpenter M.L."/>
            <person name="Field M.C."/>
            <person name="Kuo A."/>
            <person name="Paredez A."/>
            <person name="Chapman J."/>
            <person name="Pham J."/>
            <person name="Shu S."/>
            <person name="Neupane R."/>
            <person name="Cipriano M."/>
            <person name="Mancuso J."/>
            <person name="Tu H."/>
            <person name="Salamov A."/>
            <person name="Lindquist E."/>
            <person name="Shapiro H."/>
            <person name="Lucas S."/>
            <person name="Grigoriev I.V."/>
            <person name="Cande W.Z."/>
            <person name="Fulton C."/>
            <person name="Rokhsar D.S."/>
            <person name="Dawson S.C."/>
        </authorList>
    </citation>
    <scope>NUCLEOTIDE SEQUENCE [LARGE SCALE GENOMIC DNA]</scope>
    <source>
        <strain evidence="10 11">NEG-M</strain>
    </source>
</reference>
<dbReference type="SMART" id="SM00220">
    <property type="entry name" value="S_TKc"/>
    <property type="match status" value="1"/>
</dbReference>
<dbReference type="Pfam" id="PF00069">
    <property type="entry name" value="Pkinase"/>
    <property type="match status" value="1"/>
</dbReference>
<evidence type="ECO:0000256" key="4">
    <source>
        <dbReference type="ARBA" id="ARBA00022741"/>
    </source>
</evidence>
<dbReference type="InterPro" id="IPR008271">
    <property type="entry name" value="Ser/Thr_kinase_AS"/>
</dbReference>
<dbReference type="Gene3D" id="1.10.510.10">
    <property type="entry name" value="Transferase(Phosphotransferase) domain 1"/>
    <property type="match status" value="1"/>
</dbReference>
<evidence type="ECO:0000256" key="6">
    <source>
        <dbReference type="ARBA" id="ARBA00022840"/>
    </source>
</evidence>
<dbReference type="InterPro" id="IPR011009">
    <property type="entry name" value="Kinase-like_dom_sf"/>
</dbReference>
<dbReference type="PANTHER" id="PTHR24363">
    <property type="entry name" value="SERINE/THREONINE PROTEIN KINASE"/>
    <property type="match status" value="1"/>
</dbReference>
<dbReference type="VEuPathDB" id="AmoebaDB:NAEGRDRAFT_75119"/>
<comment type="catalytic activity">
    <reaction evidence="8">
        <text>L-seryl-[protein] + ATP = O-phospho-L-seryl-[protein] + ADP + H(+)</text>
        <dbReference type="Rhea" id="RHEA:17989"/>
        <dbReference type="Rhea" id="RHEA-COMP:9863"/>
        <dbReference type="Rhea" id="RHEA-COMP:11604"/>
        <dbReference type="ChEBI" id="CHEBI:15378"/>
        <dbReference type="ChEBI" id="CHEBI:29999"/>
        <dbReference type="ChEBI" id="CHEBI:30616"/>
        <dbReference type="ChEBI" id="CHEBI:83421"/>
        <dbReference type="ChEBI" id="CHEBI:456216"/>
        <dbReference type="EC" id="2.7.11.1"/>
    </reaction>
</comment>
<dbReference type="PROSITE" id="PS50011">
    <property type="entry name" value="PROTEIN_KINASE_DOM"/>
    <property type="match status" value="1"/>
</dbReference>
<dbReference type="PROSITE" id="PS00108">
    <property type="entry name" value="PROTEIN_KINASE_ST"/>
    <property type="match status" value="1"/>
</dbReference>
<evidence type="ECO:0000256" key="8">
    <source>
        <dbReference type="ARBA" id="ARBA00048679"/>
    </source>
</evidence>
<evidence type="ECO:0000313" key="11">
    <source>
        <dbReference type="Proteomes" id="UP000006671"/>
    </source>
</evidence>
<name>D2W177_NAEGR</name>
<dbReference type="PANTHER" id="PTHR24363:SF0">
    <property type="entry name" value="SERINE_THREONINE KINASE LIKE DOMAIN CONTAINING 1"/>
    <property type="match status" value="1"/>
</dbReference>
<accession>D2W177</accession>
<dbReference type="OrthoDB" id="4062651at2759"/>
<protein>
    <recommendedName>
        <fullName evidence="1">non-specific serine/threonine protein kinase</fullName>
        <ecNumber evidence="1">2.7.11.1</ecNumber>
    </recommendedName>
</protein>
<evidence type="ECO:0000259" key="9">
    <source>
        <dbReference type="PROSITE" id="PS50011"/>
    </source>
</evidence>
<sequence>MHNANILTYEITEKNGNEAIIISKYRGINLSNYRNLKPKLYLGNLLQILIKTSHGLKSLHDNNLIHCDIKPDNLFLQETIITKKEDNILHIETIIGDLGSVRENACPIPSDRIGVTVTKVQDVDSNPSNLSESSSSSSFICGTFGFIAPECLNQGLISFRSDIWSLGRSLLNVIFPKNESLDIQHHLDDIYQYLIIHMENNNISQIIKEANLDDDIEGWTEFFKILISMLNDDYEMRPNASEILSRIFKTNGLSSDFFKSYPIGINDNFTHNRDIILACLSFSDVYFKCNPFENNELLRMDRQFIMQVVNRKGYLLKYINEIDREIVLEAVREDGTSLAYVNNATFKKDREIIETAIQQNANAYFEIDSSLKHDEQIIQLTVERFKLSLQACVESLKNDIENNLKVIEQLGIELKKIRNREFIMKQFSHVEEALQIALSNLDFCENDFTENIEEIFETSRDTLVKSINEFAQNDFIEELYSASILPRAPNYYKNDKELVLEVIKKFRPSIQQADELIRNDKKFILETVKQKGTALEYVSEDFKNDPDIIKAAVGNNVHALTYVDESWKKDRDFVLQLVEIDGAALEYVDPKFQKDREIVKIALQNDGFVLFSLDSSLQMDKEIVIEAVIQNVLVLEYIDVSFKIDKSFMKEVAQYDEYALYFADDLLKNDSDFKLEMLNEYGETVLEFFFY</sequence>
<keyword evidence="5" id="KW-0418">Kinase</keyword>
<evidence type="ECO:0000256" key="3">
    <source>
        <dbReference type="ARBA" id="ARBA00022679"/>
    </source>
</evidence>
<keyword evidence="11" id="KW-1185">Reference proteome</keyword>
<gene>
    <name evidence="10" type="ORF">NAEGRDRAFT_75119</name>
</gene>
<evidence type="ECO:0000313" key="10">
    <source>
        <dbReference type="EMBL" id="EFC37181.1"/>
    </source>
</evidence>
<proteinExistence type="predicted"/>
<keyword evidence="3" id="KW-0808">Transferase</keyword>
<keyword evidence="6" id="KW-0067">ATP-binding</keyword>
<dbReference type="AlphaFoldDB" id="D2W177"/>
<dbReference type="Pfam" id="PF13475">
    <property type="entry name" value="DUF4116"/>
    <property type="match status" value="4"/>
</dbReference>
<dbReference type="GO" id="GO:0005524">
    <property type="term" value="F:ATP binding"/>
    <property type="evidence" value="ECO:0007669"/>
    <property type="project" value="UniProtKB-KW"/>
</dbReference>
<keyword evidence="2" id="KW-0723">Serine/threonine-protein kinase</keyword>
<evidence type="ECO:0000256" key="1">
    <source>
        <dbReference type="ARBA" id="ARBA00012513"/>
    </source>
</evidence>
<evidence type="ECO:0000256" key="2">
    <source>
        <dbReference type="ARBA" id="ARBA00022527"/>
    </source>
</evidence>
<organism evidence="11">
    <name type="scientific">Naegleria gruberi</name>
    <name type="common">Amoeba</name>
    <dbReference type="NCBI Taxonomy" id="5762"/>
    <lineage>
        <taxon>Eukaryota</taxon>
        <taxon>Discoba</taxon>
        <taxon>Heterolobosea</taxon>
        <taxon>Tetramitia</taxon>
        <taxon>Eutetramitia</taxon>
        <taxon>Vahlkampfiidae</taxon>
        <taxon>Naegleria</taxon>
    </lineage>
</organism>
<dbReference type="KEGG" id="ngr:NAEGRDRAFT_75119"/>
<comment type="catalytic activity">
    <reaction evidence="7">
        <text>L-threonyl-[protein] + ATP = O-phospho-L-threonyl-[protein] + ADP + H(+)</text>
        <dbReference type="Rhea" id="RHEA:46608"/>
        <dbReference type="Rhea" id="RHEA-COMP:11060"/>
        <dbReference type="Rhea" id="RHEA-COMP:11605"/>
        <dbReference type="ChEBI" id="CHEBI:15378"/>
        <dbReference type="ChEBI" id="CHEBI:30013"/>
        <dbReference type="ChEBI" id="CHEBI:30616"/>
        <dbReference type="ChEBI" id="CHEBI:61977"/>
        <dbReference type="ChEBI" id="CHEBI:456216"/>
        <dbReference type="EC" id="2.7.11.1"/>
    </reaction>
</comment>
<evidence type="ECO:0000256" key="5">
    <source>
        <dbReference type="ARBA" id="ARBA00022777"/>
    </source>
</evidence>
<dbReference type="EC" id="2.7.11.1" evidence="1"/>
<dbReference type="EMBL" id="GG738921">
    <property type="protein sequence ID" value="EFC37181.1"/>
    <property type="molecule type" value="Genomic_DNA"/>
</dbReference>
<dbReference type="InParanoid" id="D2W177"/>
<dbReference type="GO" id="GO:0004674">
    <property type="term" value="F:protein serine/threonine kinase activity"/>
    <property type="evidence" value="ECO:0007669"/>
    <property type="project" value="UniProtKB-KW"/>
</dbReference>
<dbReference type="GeneID" id="8856812"/>
<dbReference type="InterPro" id="IPR000719">
    <property type="entry name" value="Prot_kinase_dom"/>
</dbReference>
<dbReference type="SUPFAM" id="SSF56112">
    <property type="entry name" value="Protein kinase-like (PK-like)"/>
    <property type="match status" value="1"/>
</dbReference>
<dbReference type="Proteomes" id="UP000006671">
    <property type="component" value="Unassembled WGS sequence"/>
</dbReference>
<feature type="domain" description="Protein kinase" evidence="9">
    <location>
        <begin position="1"/>
        <end position="258"/>
    </location>
</feature>
<dbReference type="RefSeq" id="XP_002669925.1">
    <property type="nucleotide sequence ID" value="XM_002669879.1"/>
</dbReference>
<keyword evidence="4" id="KW-0547">Nucleotide-binding</keyword>
<dbReference type="InterPro" id="IPR025197">
    <property type="entry name" value="DUF4116"/>
</dbReference>
<evidence type="ECO:0000256" key="7">
    <source>
        <dbReference type="ARBA" id="ARBA00047899"/>
    </source>
</evidence>